<dbReference type="SUPFAM" id="SSF53335">
    <property type="entry name" value="S-adenosyl-L-methionine-dependent methyltransferases"/>
    <property type="match status" value="1"/>
</dbReference>
<dbReference type="InterPro" id="IPR058679">
    <property type="entry name" value="RlmG_N"/>
</dbReference>
<keyword evidence="2" id="KW-0698">rRNA processing</keyword>
<dbReference type="InterPro" id="IPR029063">
    <property type="entry name" value="SAM-dependent_MTases_sf"/>
</dbReference>
<evidence type="ECO:0000256" key="1">
    <source>
        <dbReference type="ARBA" id="ARBA00022490"/>
    </source>
</evidence>
<evidence type="ECO:0000256" key="3">
    <source>
        <dbReference type="ARBA" id="ARBA00022603"/>
    </source>
</evidence>
<keyword evidence="1" id="KW-0963">Cytoplasm</keyword>
<keyword evidence="3 8" id="KW-0489">Methyltransferase</keyword>
<dbReference type="GO" id="GO:0032259">
    <property type="term" value="P:methylation"/>
    <property type="evidence" value="ECO:0007669"/>
    <property type="project" value="UniProtKB-KW"/>
</dbReference>
<dbReference type="Pfam" id="PF05175">
    <property type="entry name" value="MTS"/>
    <property type="match status" value="1"/>
</dbReference>
<feature type="region of interest" description="Disordered" evidence="5">
    <location>
        <begin position="278"/>
        <end position="297"/>
    </location>
</feature>
<dbReference type="PROSITE" id="PS00092">
    <property type="entry name" value="N6_MTASE"/>
    <property type="match status" value="1"/>
</dbReference>
<accession>A0ABY4QY36</accession>
<reference evidence="8" key="2">
    <citation type="submission" date="2022-05" db="EMBL/GenBank/DDBJ databases">
        <authorList>
            <person name="Kim J.-S."/>
            <person name="Lee K."/>
            <person name="Suh M."/>
            <person name="Eom M."/>
            <person name="Kim J.-S."/>
            <person name="Kim D.-S."/>
            <person name="Ko S.-H."/>
            <person name="Shin Y."/>
            <person name="Lee J.-S."/>
        </authorList>
    </citation>
    <scope>NUCLEOTIDE SEQUENCE</scope>
    <source>
        <strain evidence="8">N237</strain>
    </source>
</reference>
<evidence type="ECO:0000313" key="9">
    <source>
        <dbReference type="Proteomes" id="UP001056336"/>
    </source>
</evidence>
<dbReference type="Gene3D" id="3.40.50.150">
    <property type="entry name" value="Vaccinia Virus protein VP39"/>
    <property type="match status" value="2"/>
</dbReference>
<dbReference type="EMBL" id="CP097332">
    <property type="protein sequence ID" value="UQX88601.1"/>
    <property type="molecule type" value="Genomic_DNA"/>
</dbReference>
<feature type="domain" description="RlmG N-terminal" evidence="7">
    <location>
        <begin position="9"/>
        <end position="178"/>
    </location>
</feature>
<dbReference type="Proteomes" id="UP001056336">
    <property type="component" value="Chromosome"/>
</dbReference>
<keyword evidence="9" id="KW-1185">Reference proteome</keyword>
<evidence type="ECO:0000256" key="2">
    <source>
        <dbReference type="ARBA" id="ARBA00022552"/>
    </source>
</evidence>
<reference evidence="8" key="1">
    <citation type="journal article" date="2018" name="Int. J. Syst. Evol. Microbiol.">
        <title>Jatrophihabitans telluris sp. nov., isolated from sediment soil of lava forest wetlands and the emended description of the genus Jatrophihabitans.</title>
        <authorList>
            <person name="Lee K.C."/>
            <person name="Suh M.K."/>
            <person name="Eom M.K."/>
            <person name="Kim K.K."/>
            <person name="Kim J.S."/>
            <person name="Kim D.S."/>
            <person name="Ko S.H."/>
            <person name="Shin Y.K."/>
            <person name="Lee J.S."/>
        </authorList>
    </citation>
    <scope>NUCLEOTIDE SEQUENCE</scope>
    <source>
        <strain evidence="8">N237</strain>
    </source>
</reference>
<feature type="domain" description="Methyltransferase small" evidence="6">
    <location>
        <begin position="199"/>
        <end position="385"/>
    </location>
</feature>
<sequence length="395" mass="40981">MTAVLDLAALRRFPDVEAANLQAVDATDRLLLDIAADYPDHLGRGLVVIGDHYGALSLGAADRFGLNDVRVHQDSIVSERALQANAVRFGLAGRTRSLALSDELVAGAGLVLVQLPKSLTAVAELAEVIARSADPDVVVLLGGRVKHLSLGMNDVLGRYFADLTAGLARQKSRVLTARGPLPVGEPGFPLAAHLDELDLEIRAHGAAFAGTRLDLGTRRLAEVLDGARPGAQSAIDLGCGTGILAALLLRARPELKVLATDSSAAAIESTAATLAANGLAGPAGPGGPGGPGGSDPARVTLLRDDALSSVADASADLIVCNPPFHIEGAVHIGPAVKMFRAAGRVLAPGGELWTVFNSHLEYRAILTDAVGPTSIVSRDPKFSVARSRRLDTRRR</sequence>
<dbReference type="InterPro" id="IPR002052">
    <property type="entry name" value="DNA_methylase_N6_adenine_CS"/>
</dbReference>
<dbReference type="InterPro" id="IPR007848">
    <property type="entry name" value="Small_mtfrase_dom"/>
</dbReference>
<dbReference type="Pfam" id="PF26049">
    <property type="entry name" value="RLMG_N"/>
    <property type="match status" value="1"/>
</dbReference>
<name>A0ABY4QY36_9ACTN</name>
<organism evidence="8 9">
    <name type="scientific">Jatrophihabitans telluris</name>
    <dbReference type="NCBI Taxonomy" id="2038343"/>
    <lineage>
        <taxon>Bacteria</taxon>
        <taxon>Bacillati</taxon>
        <taxon>Actinomycetota</taxon>
        <taxon>Actinomycetes</taxon>
        <taxon>Jatrophihabitantales</taxon>
        <taxon>Jatrophihabitantaceae</taxon>
        <taxon>Jatrophihabitans</taxon>
    </lineage>
</organism>
<dbReference type="GO" id="GO:0008168">
    <property type="term" value="F:methyltransferase activity"/>
    <property type="evidence" value="ECO:0007669"/>
    <property type="project" value="UniProtKB-KW"/>
</dbReference>
<dbReference type="PANTHER" id="PTHR47816:SF5">
    <property type="entry name" value="RIBOSOMAL RNA LARGE SUBUNIT METHYLTRANSFERASE G"/>
    <property type="match status" value="1"/>
</dbReference>
<evidence type="ECO:0000259" key="6">
    <source>
        <dbReference type="Pfam" id="PF05175"/>
    </source>
</evidence>
<dbReference type="InterPro" id="IPR046977">
    <property type="entry name" value="RsmC/RlmG"/>
</dbReference>
<dbReference type="PANTHER" id="PTHR47816">
    <property type="entry name" value="RIBOSOMAL RNA SMALL SUBUNIT METHYLTRANSFERASE C"/>
    <property type="match status" value="1"/>
</dbReference>
<evidence type="ECO:0000259" key="7">
    <source>
        <dbReference type="Pfam" id="PF26049"/>
    </source>
</evidence>
<evidence type="ECO:0000313" key="8">
    <source>
        <dbReference type="EMBL" id="UQX88601.1"/>
    </source>
</evidence>
<evidence type="ECO:0000256" key="5">
    <source>
        <dbReference type="SAM" id="MobiDB-lite"/>
    </source>
</evidence>
<keyword evidence="4" id="KW-0808">Transferase</keyword>
<dbReference type="CDD" id="cd02440">
    <property type="entry name" value="AdoMet_MTases"/>
    <property type="match status" value="1"/>
</dbReference>
<evidence type="ECO:0000256" key="4">
    <source>
        <dbReference type="ARBA" id="ARBA00022679"/>
    </source>
</evidence>
<feature type="compositionally biased region" description="Gly residues" evidence="5">
    <location>
        <begin position="281"/>
        <end position="293"/>
    </location>
</feature>
<proteinExistence type="predicted"/>
<dbReference type="RefSeq" id="WP_249772261.1">
    <property type="nucleotide sequence ID" value="NZ_CP097332.1"/>
</dbReference>
<gene>
    <name evidence="8" type="ORF">M6D93_01040</name>
</gene>
<protein>
    <submittedName>
        <fullName evidence="8">Methyltransferase</fullName>
    </submittedName>
</protein>